<keyword evidence="10 15" id="KW-0560">Oxidoreductase</keyword>
<evidence type="ECO:0000256" key="7">
    <source>
        <dbReference type="ARBA" id="ARBA00022723"/>
    </source>
</evidence>
<evidence type="ECO:0000256" key="4">
    <source>
        <dbReference type="ARBA" id="ARBA00005179"/>
    </source>
</evidence>
<keyword evidence="12 15" id="KW-0503">Monooxygenase</keyword>
<evidence type="ECO:0000256" key="9">
    <source>
        <dbReference type="ARBA" id="ARBA00022848"/>
    </source>
</evidence>
<feature type="transmembrane region" description="Helical" evidence="16">
    <location>
        <begin position="6"/>
        <end position="23"/>
    </location>
</feature>
<evidence type="ECO:0000256" key="16">
    <source>
        <dbReference type="SAM" id="Phobius"/>
    </source>
</evidence>
<evidence type="ECO:0000256" key="8">
    <source>
        <dbReference type="ARBA" id="ARBA00022824"/>
    </source>
</evidence>
<comment type="similarity">
    <text evidence="5 15">Belongs to the cytochrome P450 family.</text>
</comment>
<comment type="caution">
    <text evidence="17">The sequence shown here is derived from an EMBL/GenBank/DDBJ whole genome shotgun (WGS) entry which is preliminary data.</text>
</comment>
<evidence type="ECO:0000256" key="6">
    <source>
        <dbReference type="ARBA" id="ARBA00022617"/>
    </source>
</evidence>
<dbReference type="InterPro" id="IPR001128">
    <property type="entry name" value="Cyt_P450"/>
</dbReference>
<feature type="binding site" description="axial binding residue" evidence="14">
    <location>
        <position position="442"/>
    </location>
    <ligand>
        <name>heme</name>
        <dbReference type="ChEBI" id="CHEBI:30413"/>
    </ligand>
    <ligandPart>
        <name>Fe</name>
        <dbReference type="ChEBI" id="CHEBI:18248"/>
    </ligandPart>
</feature>
<dbReference type="GO" id="GO:0020037">
    <property type="term" value="F:heme binding"/>
    <property type="evidence" value="ECO:0007669"/>
    <property type="project" value="InterPro"/>
</dbReference>
<dbReference type="PRINTS" id="PR00463">
    <property type="entry name" value="EP450I"/>
</dbReference>
<dbReference type="SUPFAM" id="SSF48264">
    <property type="entry name" value="Cytochrome P450"/>
    <property type="match status" value="1"/>
</dbReference>
<evidence type="ECO:0000256" key="2">
    <source>
        <dbReference type="ARBA" id="ARBA00004174"/>
    </source>
</evidence>
<evidence type="ECO:0000256" key="12">
    <source>
        <dbReference type="ARBA" id="ARBA00023033"/>
    </source>
</evidence>
<dbReference type="AlphaFoldDB" id="A0AAD4Q5C6"/>
<dbReference type="InterPro" id="IPR050364">
    <property type="entry name" value="Cytochrome_P450_fung"/>
</dbReference>
<keyword evidence="18" id="KW-1185">Reference proteome</keyword>
<evidence type="ECO:0000256" key="11">
    <source>
        <dbReference type="ARBA" id="ARBA00023004"/>
    </source>
</evidence>
<dbReference type="FunFam" id="1.10.630.10:FF:000238">
    <property type="entry name" value="Cytochrome P450 2A6"/>
    <property type="match status" value="1"/>
</dbReference>
<proteinExistence type="inferred from homology"/>
<sequence length="513" mass="57956">MVSQVFAVDVFALVFFFVVFLAFRSHRRRRGHPYPPGPRPLPLIGNLLDLPREFPWLTYTRWSKVYGDVFSLHVFGQVVVVLNSPKAIKDLLEKRGDIYSDRPVIPFFEMMGWEWLVPFSGYTEFWRQARKLLDRGLRPGAAVTYRPMQQAKARVLLTKLLTSPDEWKGHVEFLQGEMILSMTYGYDAEGPDDRKLYVVKKMAQITATTTLPGALLVNSLPFLRHVPEWLPWFSYKPLARWGHSIGLEAVQEPMAFVKECMSNGTAKPSLALEELQDAEKLCQSEREKVTETISGALGSMYAAGTDTTFNTLMTFFVAILLNPGVQTKAQDELDAVIGRNRLPTFEDRPNLPYINAICKEILRWKPVVPLCIPHSTLQDDVYEGYFIPKGSLVIPNSWAVLHDPAAYPDPDAFNPSRFLNSDGSIRDDSTWSSGFGYGKRICPGRHFVDATMFIVVTSLFSVFNIERVKRADGSAEEYSFMGTGITGPNPFSCSIVPRDKRAKELITADTMAR</sequence>
<dbReference type="Gene3D" id="1.10.630.10">
    <property type="entry name" value="Cytochrome P450"/>
    <property type="match status" value="1"/>
</dbReference>
<evidence type="ECO:0000256" key="13">
    <source>
        <dbReference type="ARBA" id="ARBA00023136"/>
    </source>
</evidence>
<dbReference type="PROSITE" id="PS00086">
    <property type="entry name" value="CYTOCHROME_P450"/>
    <property type="match status" value="1"/>
</dbReference>
<dbReference type="PANTHER" id="PTHR46300">
    <property type="entry name" value="P450, PUTATIVE (EUROFUNG)-RELATED-RELATED"/>
    <property type="match status" value="1"/>
</dbReference>
<dbReference type="PANTHER" id="PTHR46300:SF7">
    <property type="entry name" value="P450, PUTATIVE (EUROFUNG)-RELATED"/>
    <property type="match status" value="1"/>
</dbReference>
<evidence type="ECO:0000313" key="17">
    <source>
        <dbReference type="EMBL" id="KAH8985544.1"/>
    </source>
</evidence>
<dbReference type="GO" id="GO:0005506">
    <property type="term" value="F:iron ion binding"/>
    <property type="evidence" value="ECO:0007669"/>
    <property type="project" value="InterPro"/>
</dbReference>
<evidence type="ECO:0000256" key="15">
    <source>
        <dbReference type="RuleBase" id="RU000461"/>
    </source>
</evidence>
<keyword evidence="7 14" id="KW-0479">Metal-binding</keyword>
<gene>
    <name evidence="17" type="ORF">EDB92DRAFT_1949814</name>
</gene>
<dbReference type="InterPro" id="IPR002401">
    <property type="entry name" value="Cyt_P450_E_grp-I"/>
</dbReference>
<keyword evidence="8" id="KW-0256">Endoplasmic reticulum</keyword>
<accession>A0AAD4Q5C6</accession>
<protein>
    <submittedName>
        <fullName evidence="17">CyP450 monooxygenase</fullName>
    </submittedName>
</protein>
<dbReference type="InterPro" id="IPR017972">
    <property type="entry name" value="Cyt_P450_CS"/>
</dbReference>
<dbReference type="GO" id="GO:0004497">
    <property type="term" value="F:monooxygenase activity"/>
    <property type="evidence" value="ECO:0007669"/>
    <property type="project" value="UniProtKB-KW"/>
</dbReference>
<dbReference type="InterPro" id="IPR036396">
    <property type="entry name" value="Cyt_P450_sf"/>
</dbReference>
<reference evidence="17" key="1">
    <citation type="submission" date="2022-01" db="EMBL/GenBank/DDBJ databases">
        <title>Comparative genomics reveals a dynamic genome evolution in the ectomycorrhizal milk-cap (Lactarius) mushrooms.</title>
        <authorList>
            <consortium name="DOE Joint Genome Institute"/>
            <person name="Lebreton A."/>
            <person name="Tang N."/>
            <person name="Kuo A."/>
            <person name="LaButti K."/>
            <person name="Drula E."/>
            <person name="Barry K."/>
            <person name="Clum A."/>
            <person name="Lipzen A."/>
            <person name="Mousain D."/>
            <person name="Ng V."/>
            <person name="Wang R."/>
            <person name="Wang X."/>
            <person name="Dai Y."/>
            <person name="Henrissat B."/>
            <person name="Grigoriev I.V."/>
            <person name="Guerin-Laguette A."/>
            <person name="Yu F."/>
            <person name="Martin F.M."/>
        </authorList>
    </citation>
    <scope>NUCLEOTIDE SEQUENCE</scope>
    <source>
        <strain evidence="17">QP</strain>
    </source>
</reference>
<keyword evidence="16" id="KW-1133">Transmembrane helix</keyword>
<keyword evidence="6 14" id="KW-0349">Heme</keyword>
<dbReference type="EMBL" id="JAKELL010000062">
    <property type="protein sequence ID" value="KAH8985544.1"/>
    <property type="molecule type" value="Genomic_DNA"/>
</dbReference>
<comment type="subcellular location">
    <subcellularLocation>
        <location evidence="3">Endoplasmic reticulum membrane</location>
        <topology evidence="3">Peripheral membrane protein</topology>
    </subcellularLocation>
    <subcellularLocation>
        <location evidence="2">Microsome membrane</location>
        <topology evidence="2">Peripheral membrane protein</topology>
    </subcellularLocation>
</comment>
<organism evidence="17 18">
    <name type="scientific">Lactarius akahatsu</name>
    <dbReference type="NCBI Taxonomy" id="416441"/>
    <lineage>
        <taxon>Eukaryota</taxon>
        <taxon>Fungi</taxon>
        <taxon>Dikarya</taxon>
        <taxon>Basidiomycota</taxon>
        <taxon>Agaricomycotina</taxon>
        <taxon>Agaricomycetes</taxon>
        <taxon>Russulales</taxon>
        <taxon>Russulaceae</taxon>
        <taxon>Lactarius</taxon>
    </lineage>
</organism>
<evidence type="ECO:0000256" key="5">
    <source>
        <dbReference type="ARBA" id="ARBA00010617"/>
    </source>
</evidence>
<keyword evidence="13 16" id="KW-0472">Membrane</keyword>
<comment type="pathway">
    <text evidence="4">Secondary metabolite biosynthesis.</text>
</comment>
<keyword evidence="9" id="KW-0492">Microsome</keyword>
<evidence type="ECO:0000313" key="18">
    <source>
        <dbReference type="Proteomes" id="UP001201163"/>
    </source>
</evidence>
<dbReference type="Pfam" id="PF00067">
    <property type="entry name" value="p450"/>
    <property type="match status" value="1"/>
</dbReference>
<keyword evidence="16" id="KW-0812">Transmembrane</keyword>
<keyword evidence="11 14" id="KW-0408">Iron</keyword>
<name>A0AAD4Q5C6_9AGAM</name>
<evidence type="ECO:0000256" key="1">
    <source>
        <dbReference type="ARBA" id="ARBA00001971"/>
    </source>
</evidence>
<dbReference type="GO" id="GO:0016705">
    <property type="term" value="F:oxidoreductase activity, acting on paired donors, with incorporation or reduction of molecular oxygen"/>
    <property type="evidence" value="ECO:0007669"/>
    <property type="project" value="InterPro"/>
</dbReference>
<dbReference type="CDD" id="cd11065">
    <property type="entry name" value="CYP64-like"/>
    <property type="match status" value="1"/>
</dbReference>
<comment type="cofactor">
    <cofactor evidence="1 14">
        <name>heme</name>
        <dbReference type="ChEBI" id="CHEBI:30413"/>
    </cofactor>
</comment>
<evidence type="ECO:0000256" key="14">
    <source>
        <dbReference type="PIRSR" id="PIRSR602401-1"/>
    </source>
</evidence>
<evidence type="ECO:0000256" key="3">
    <source>
        <dbReference type="ARBA" id="ARBA00004406"/>
    </source>
</evidence>
<evidence type="ECO:0000256" key="10">
    <source>
        <dbReference type="ARBA" id="ARBA00023002"/>
    </source>
</evidence>
<dbReference type="Proteomes" id="UP001201163">
    <property type="component" value="Unassembled WGS sequence"/>
</dbReference>
<dbReference type="GO" id="GO:0005789">
    <property type="term" value="C:endoplasmic reticulum membrane"/>
    <property type="evidence" value="ECO:0007669"/>
    <property type="project" value="UniProtKB-SubCell"/>
</dbReference>